<keyword evidence="2" id="KW-1185">Reference proteome</keyword>
<dbReference type="RefSeq" id="WP_015931580.1">
    <property type="nucleotide sequence ID" value="NC_011894.1"/>
</dbReference>
<name>B8IJU9_METNO</name>
<dbReference type="SUPFAM" id="SSF54909">
    <property type="entry name" value="Dimeric alpha+beta barrel"/>
    <property type="match status" value="1"/>
</dbReference>
<dbReference type="AlphaFoldDB" id="B8IJU9"/>
<dbReference type="EMBL" id="CP001349">
    <property type="protein sequence ID" value="ACL59962.1"/>
    <property type="molecule type" value="Genomic_DNA"/>
</dbReference>
<dbReference type="HOGENOM" id="CLU_136844_0_0_5"/>
<dbReference type="InterPro" id="IPR011008">
    <property type="entry name" value="Dimeric_a/b-barrel"/>
</dbReference>
<sequence>MTYVDGFVIAVPKDRIEDYKAMARRAGELWKEHGALAFVECLADDVPYGELTSFPRAVQAREDETVAFSWIVYASRADRDAINAKVMADPRLKADMTNMPFDGKRMIFGGFEAFLEM</sequence>
<reference evidence="1 2" key="1">
    <citation type="submission" date="2009-01" db="EMBL/GenBank/DDBJ databases">
        <title>Complete sequence of chromosome of Methylobacterium nodulans ORS 2060.</title>
        <authorList>
            <consortium name="US DOE Joint Genome Institute"/>
            <person name="Lucas S."/>
            <person name="Copeland A."/>
            <person name="Lapidus A."/>
            <person name="Glavina del Rio T."/>
            <person name="Dalin E."/>
            <person name="Tice H."/>
            <person name="Bruce D."/>
            <person name="Goodwin L."/>
            <person name="Pitluck S."/>
            <person name="Sims D."/>
            <person name="Brettin T."/>
            <person name="Detter J.C."/>
            <person name="Han C."/>
            <person name="Larimer F."/>
            <person name="Land M."/>
            <person name="Hauser L."/>
            <person name="Kyrpides N."/>
            <person name="Ivanova N."/>
            <person name="Marx C.J."/>
            <person name="Richardson P."/>
        </authorList>
    </citation>
    <scope>NUCLEOTIDE SEQUENCE [LARGE SCALE GENOMIC DNA]</scope>
    <source>
        <strain evidence="2">LMG 21967 / CNCM I-2342 / ORS 2060</strain>
    </source>
</reference>
<dbReference type="OrthoDB" id="9792392at2"/>
<dbReference type="Pfam" id="PF07237">
    <property type="entry name" value="DUF1428"/>
    <property type="match status" value="1"/>
</dbReference>
<evidence type="ECO:0008006" key="3">
    <source>
        <dbReference type="Google" id="ProtNLM"/>
    </source>
</evidence>
<dbReference type="PIRSF" id="PIRSF007028">
    <property type="entry name" value="UCP007028"/>
    <property type="match status" value="1"/>
</dbReference>
<proteinExistence type="predicted"/>
<dbReference type="eggNOG" id="COG5507">
    <property type="taxonomic scope" value="Bacteria"/>
</dbReference>
<gene>
    <name evidence="1" type="ordered locus">Mnod_5116</name>
</gene>
<accession>B8IJU9</accession>
<evidence type="ECO:0000313" key="1">
    <source>
        <dbReference type="EMBL" id="ACL59962.1"/>
    </source>
</evidence>
<evidence type="ECO:0000313" key="2">
    <source>
        <dbReference type="Proteomes" id="UP000008207"/>
    </source>
</evidence>
<dbReference type="KEGG" id="mno:Mnod_5116"/>
<organism evidence="1 2">
    <name type="scientific">Methylobacterium nodulans (strain LMG 21967 / CNCM I-2342 / ORS 2060)</name>
    <dbReference type="NCBI Taxonomy" id="460265"/>
    <lineage>
        <taxon>Bacteria</taxon>
        <taxon>Pseudomonadati</taxon>
        <taxon>Pseudomonadota</taxon>
        <taxon>Alphaproteobacteria</taxon>
        <taxon>Hyphomicrobiales</taxon>
        <taxon>Methylobacteriaceae</taxon>
        <taxon>Methylobacterium</taxon>
    </lineage>
</organism>
<dbReference type="Gene3D" id="3.30.70.100">
    <property type="match status" value="1"/>
</dbReference>
<dbReference type="STRING" id="460265.Mnod_5116"/>
<dbReference type="Proteomes" id="UP000008207">
    <property type="component" value="Chromosome"/>
</dbReference>
<protein>
    <recommendedName>
        <fullName evidence="3">RNA signal recognition particle 4.5S RNA</fullName>
    </recommendedName>
</protein>
<dbReference type="InterPro" id="IPR009874">
    <property type="entry name" value="DUF1428"/>
</dbReference>